<name>A0A9P7YQZ5_9HELO</name>
<organism evidence="2 3">
    <name type="scientific">Amylocarpus encephaloides</name>
    <dbReference type="NCBI Taxonomy" id="45428"/>
    <lineage>
        <taxon>Eukaryota</taxon>
        <taxon>Fungi</taxon>
        <taxon>Dikarya</taxon>
        <taxon>Ascomycota</taxon>
        <taxon>Pezizomycotina</taxon>
        <taxon>Leotiomycetes</taxon>
        <taxon>Helotiales</taxon>
        <taxon>Helotiales incertae sedis</taxon>
        <taxon>Amylocarpus</taxon>
    </lineage>
</organism>
<sequence>MSSTCASFSTFCTAVPSAHPTTTCTNASTLALIPPPLVTHRTCVVSSNFSISSLSPLSILAANSSNPHSGIASPSIFQICCGEDTAVGNYTAESKDGGSCGFAYCNVTDGKAAEGFMACLNATADGVRSMCFVGPGEGADASEGGSSTKMSAGETKAEKMGMVGMGLFLGIAVGVVGLGGI</sequence>
<comment type="caution">
    <text evidence="2">The sequence shown here is derived from an EMBL/GenBank/DDBJ whole genome shotgun (WGS) entry which is preliminary data.</text>
</comment>
<dbReference type="Proteomes" id="UP000824998">
    <property type="component" value="Unassembled WGS sequence"/>
</dbReference>
<evidence type="ECO:0000313" key="3">
    <source>
        <dbReference type="Proteomes" id="UP000824998"/>
    </source>
</evidence>
<evidence type="ECO:0000313" key="2">
    <source>
        <dbReference type="EMBL" id="KAG9238209.1"/>
    </source>
</evidence>
<gene>
    <name evidence="2" type="ORF">BJ875DRAFT_70521</name>
</gene>
<protein>
    <submittedName>
        <fullName evidence="2">Uncharacterized protein</fullName>
    </submittedName>
</protein>
<keyword evidence="3" id="KW-1185">Reference proteome</keyword>
<keyword evidence="1" id="KW-0812">Transmembrane</keyword>
<feature type="transmembrane region" description="Helical" evidence="1">
    <location>
        <begin position="160"/>
        <end position="180"/>
    </location>
</feature>
<keyword evidence="1" id="KW-1133">Transmembrane helix</keyword>
<proteinExistence type="predicted"/>
<dbReference type="AlphaFoldDB" id="A0A9P7YQZ5"/>
<reference evidence="2" key="1">
    <citation type="journal article" date="2021" name="IMA Fungus">
        <title>Genomic characterization of three marine fungi, including Emericellopsis atlantica sp. nov. with signatures of a generalist lifestyle and marine biomass degradation.</title>
        <authorList>
            <person name="Hagestad O.C."/>
            <person name="Hou L."/>
            <person name="Andersen J.H."/>
            <person name="Hansen E.H."/>
            <person name="Altermark B."/>
            <person name="Li C."/>
            <person name="Kuhnert E."/>
            <person name="Cox R.J."/>
            <person name="Crous P.W."/>
            <person name="Spatafora J.W."/>
            <person name="Lail K."/>
            <person name="Amirebrahimi M."/>
            <person name="Lipzen A."/>
            <person name="Pangilinan J."/>
            <person name="Andreopoulos W."/>
            <person name="Hayes R.D."/>
            <person name="Ng V."/>
            <person name="Grigoriev I.V."/>
            <person name="Jackson S.A."/>
            <person name="Sutton T.D.S."/>
            <person name="Dobson A.D.W."/>
            <person name="Rama T."/>
        </authorList>
    </citation>
    <scope>NUCLEOTIDE SEQUENCE</scope>
    <source>
        <strain evidence="2">TRa018bII</strain>
    </source>
</reference>
<dbReference type="EMBL" id="MU251373">
    <property type="protein sequence ID" value="KAG9238209.1"/>
    <property type="molecule type" value="Genomic_DNA"/>
</dbReference>
<evidence type="ECO:0000256" key="1">
    <source>
        <dbReference type="SAM" id="Phobius"/>
    </source>
</evidence>
<keyword evidence="1" id="KW-0472">Membrane</keyword>
<accession>A0A9P7YQZ5</accession>
<dbReference type="OrthoDB" id="10577087at2759"/>